<evidence type="ECO:0000313" key="2">
    <source>
        <dbReference type="Proteomes" id="UP001415169"/>
    </source>
</evidence>
<gene>
    <name evidence="1" type="ORF">GCM10022286_26890</name>
</gene>
<reference evidence="1" key="2">
    <citation type="submission" date="2023-12" db="EMBL/GenBank/DDBJ databases">
        <authorList>
            <person name="Sun Q."/>
            <person name="Inoue M."/>
        </authorList>
    </citation>
    <scope>NUCLEOTIDE SEQUENCE</scope>
    <source>
        <strain evidence="1">JCM 17590</strain>
    </source>
</reference>
<keyword evidence="2" id="KW-1185">Reference proteome</keyword>
<dbReference type="Proteomes" id="UP001415169">
    <property type="component" value="Unassembled WGS sequence"/>
</dbReference>
<reference evidence="1" key="1">
    <citation type="journal article" date="2014" name="Int. J. Syst. Evol. Microbiol.">
        <title>Complete genome of a new Firmicutes species belonging to the dominant human colonic microbiota ('Ruminococcus bicirculans') reveals two chromosomes and a selective capacity to utilize plant glucans.</title>
        <authorList>
            <consortium name="NISC Comparative Sequencing Program"/>
            <person name="Wegmann U."/>
            <person name="Louis P."/>
            <person name="Goesmann A."/>
            <person name="Henrissat B."/>
            <person name="Duncan S.H."/>
            <person name="Flint H.J."/>
        </authorList>
    </citation>
    <scope>NUCLEOTIDE SEQUENCE</scope>
    <source>
        <strain evidence="1">JCM 17590</strain>
    </source>
</reference>
<accession>A0ABP7ZMQ1</accession>
<name>A0ABP7ZMQ1_9MICO</name>
<dbReference type="RefSeq" id="WP_344792392.1">
    <property type="nucleotide sequence ID" value="NZ_BAABBV010000002.1"/>
</dbReference>
<evidence type="ECO:0000313" key="1">
    <source>
        <dbReference type="EMBL" id="GAA4164733.1"/>
    </source>
</evidence>
<organism evidence="1 2">
    <name type="scientific">Gryllotalpicola daejeonensis</name>
    <dbReference type="NCBI Taxonomy" id="993087"/>
    <lineage>
        <taxon>Bacteria</taxon>
        <taxon>Bacillati</taxon>
        <taxon>Actinomycetota</taxon>
        <taxon>Actinomycetes</taxon>
        <taxon>Micrococcales</taxon>
        <taxon>Microbacteriaceae</taxon>
        <taxon>Gryllotalpicola</taxon>
    </lineage>
</organism>
<sequence length="92" mass="10191">MNSDEAIVAELRRRGEWQMGGYGIAEVLHGSGHADLMIENRRGNSRRLTVDLPSSGKPQRWLYTDAADAADWVDQFFVLLGEEIDTGGLSLT</sequence>
<comment type="caution">
    <text evidence="1">The sequence shown here is derived from an EMBL/GenBank/DDBJ whole genome shotgun (WGS) entry which is preliminary data.</text>
</comment>
<protein>
    <submittedName>
        <fullName evidence="1">Uncharacterized protein</fullName>
    </submittedName>
</protein>
<dbReference type="EMBL" id="BAABBV010000002">
    <property type="protein sequence ID" value="GAA4164733.1"/>
    <property type="molecule type" value="Genomic_DNA"/>
</dbReference>
<proteinExistence type="predicted"/>